<proteinExistence type="predicted"/>
<gene>
    <name evidence="2" type="ORF">HA50_13405</name>
</gene>
<dbReference type="RefSeq" id="WP_084876122.1">
    <property type="nucleotide sequence ID" value="NZ_JAGGMY010000001.1"/>
</dbReference>
<keyword evidence="3" id="KW-1185">Reference proteome</keyword>
<name>A0A1X1EWN2_PANCY</name>
<comment type="caution">
    <text evidence="2">The sequence shown here is derived from an EMBL/GenBank/DDBJ whole genome shotgun (WGS) entry which is preliminary data.</text>
</comment>
<protein>
    <submittedName>
        <fullName evidence="2">Uncharacterized protein</fullName>
    </submittedName>
</protein>
<reference evidence="2 3" key="1">
    <citation type="journal article" date="2017" name="Antonie Van Leeuwenhoek">
        <title>Phylogenomic resolution of the bacterial genus Pantoea and its relationship with Erwinia and Tatumella.</title>
        <authorList>
            <person name="Palmer M."/>
            <person name="Steenkamp E.T."/>
            <person name="Coetzee M.P."/>
            <person name="Chan W.Y."/>
            <person name="van Zyl E."/>
            <person name="De Maayer P."/>
            <person name="Coutinho T.A."/>
            <person name="Blom J."/>
            <person name="Smits T.H."/>
            <person name="Duffy B."/>
            <person name="Venter S.N."/>
        </authorList>
    </citation>
    <scope>NUCLEOTIDE SEQUENCE [LARGE SCALE GENOMIC DNA]</scope>
    <source>
        <strain evidence="2 3">LMG 2657</strain>
    </source>
</reference>
<organism evidence="2 3">
    <name type="scientific">Pantoea cypripedii</name>
    <name type="common">Pectobacterium cypripedii</name>
    <name type="synonym">Erwinia cypripedii</name>
    <dbReference type="NCBI Taxonomy" id="55209"/>
    <lineage>
        <taxon>Bacteria</taxon>
        <taxon>Pseudomonadati</taxon>
        <taxon>Pseudomonadota</taxon>
        <taxon>Gammaproteobacteria</taxon>
        <taxon>Enterobacterales</taxon>
        <taxon>Erwiniaceae</taxon>
        <taxon>Pantoea</taxon>
    </lineage>
</organism>
<evidence type="ECO:0000313" key="3">
    <source>
        <dbReference type="Proteomes" id="UP000193749"/>
    </source>
</evidence>
<evidence type="ECO:0000256" key="1">
    <source>
        <dbReference type="SAM" id="MobiDB-lite"/>
    </source>
</evidence>
<accession>A0A1X1EWN2</accession>
<evidence type="ECO:0000313" key="2">
    <source>
        <dbReference type="EMBL" id="ORM94293.1"/>
    </source>
</evidence>
<sequence>MKKLGQADSNDYVTLKTEQRRHKDRTTSRAESVNRANAGSCVVAWFPAKTVRGSKNDNCMLW</sequence>
<dbReference type="EMBL" id="MLJI01000001">
    <property type="protein sequence ID" value="ORM94293.1"/>
    <property type="molecule type" value="Genomic_DNA"/>
</dbReference>
<feature type="region of interest" description="Disordered" evidence="1">
    <location>
        <begin position="1"/>
        <end position="33"/>
    </location>
</feature>
<dbReference type="Proteomes" id="UP000193749">
    <property type="component" value="Unassembled WGS sequence"/>
</dbReference>
<dbReference type="AlphaFoldDB" id="A0A1X1EWN2"/>